<comment type="caution">
    <text evidence="3">The sequence shown here is derived from an EMBL/GenBank/DDBJ whole genome shotgun (WGS) entry which is preliminary data.</text>
</comment>
<dbReference type="Proteomes" id="UP001303046">
    <property type="component" value="Unassembled WGS sequence"/>
</dbReference>
<dbReference type="EMBL" id="JAVFWL010000001">
    <property type="protein sequence ID" value="KAK6731619.1"/>
    <property type="molecule type" value="Genomic_DNA"/>
</dbReference>
<evidence type="ECO:0000313" key="4">
    <source>
        <dbReference type="Proteomes" id="UP001303046"/>
    </source>
</evidence>
<proteinExistence type="predicted"/>
<sequence length="263" mass="30151">MLDAFPCTSTLPSSSTGGSRPFSAYSNLCDLEENPEIVESQLIDWHFDVDECNLEFEVEIHRESSQPGGIAFRIIGSRTSGIFITYVDSKSQQASQLKEGDLIKECDGKNLAGITCEQEEDEKYGNRRAELDSMKPPYPFRLRQSTSCPDNRPNSNFYARPVRVTMINSQLLRKVESRDEEIQLLMENQEQTLQDIPTNYFGSSEYLHILECLFSSNEEIRDVARYVSVKFARDGFICCHIDGWQNYNHSLDLRLHTIQHNIT</sequence>
<dbReference type="SUPFAM" id="SSF50156">
    <property type="entry name" value="PDZ domain-like"/>
    <property type="match status" value="1"/>
</dbReference>
<organism evidence="3 4">
    <name type="scientific">Necator americanus</name>
    <name type="common">Human hookworm</name>
    <dbReference type="NCBI Taxonomy" id="51031"/>
    <lineage>
        <taxon>Eukaryota</taxon>
        <taxon>Metazoa</taxon>
        <taxon>Ecdysozoa</taxon>
        <taxon>Nematoda</taxon>
        <taxon>Chromadorea</taxon>
        <taxon>Rhabditida</taxon>
        <taxon>Rhabditina</taxon>
        <taxon>Rhabditomorpha</taxon>
        <taxon>Strongyloidea</taxon>
        <taxon>Ancylostomatidae</taxon>
        <taxon>Bunostominae</taxon>
        <taxon>Necator</taxon>
    </lineage>
</organism>
<keyword evidence="4" id="KW-1185">Reference proteome</keyword>
<evidence type="ECO:0000256" key="1">
    <source>
        <dbReference type="SAM" id="MobiDB-lite"/>
    </source>
</evidence>
<dbReference type="PROSITE" id="PS50106">
    <property type="entry name" value="PDZ"/>
    <property type="match status" value="1"/>
</dbReference>
<feature type="region of interest" description="Disordered" evidence="1">
    <location>
        <begin position="1"/>
        <end position="20"/>
    </location>
</feature>
<reference evidence="3 4" key="1">
    <citation type="submission" date="2023-08" db="EMBL/GenBank/DDBJ databases">
        <title>A Necator americanus chromosomal reference genome.</title>
        <authorList>
            <person name="Ilik V."/>
            <person name="Petrzelkova K.J."/>
            <person name="Pardy F."/>
            <person name="Fuh T."/>
            <person name="Niatou-Singa F.S."/>
            <person name="Gouil Q."/>
            <person name="Baker L."/>
            <person name="Ritchie M.E."/>
            <person name="Jex A.R."/>
            <person name="Gazzola D."/>
            <person name="Li H."/>
            <person name="Toshio Fujiwara R."/>
            <person name="Zhan B."/>
            <person name="Aroian R.V."/>
            <person name="Pafco B."/>
            <person name="Schwarz E.M."/>
        </authorList>
    </citation>
    <scope>NUCLEOTIDE SEQUENCE [LARGE SCALE GENOMIC DNA]</scope>
    <source>
        <strain evidence="3 4">Aroian</strain>
        <tissue evidence="3">Whole animal</tissue>
    </source>
</reference>
<dbReference type="Gene3D" id="2.30.42.10">
    <property type="match status" value="1"/>
</dbReference>
<gene>
    <name evidence="3" type="primary">Necator_chrI.g3973</name>
    <name evidence="3" type="ORF">RB195_007844</name>
</gene>
<feature type="compositionally biased region" description="Low complexity" evidence="1">
    <location>
        <begin position="8"/>
        <end position="19"/>
    </location>
</feature>
<evidence type="ECO:0000313" key="3">
    <source>
        <dbReference type="EMBL" id="KAK6731619.1"/>
    </source>
</evidence>
<dbReference type="InterPro" id="IPR036034">
    <property type="entry name" value="PDZ_sf"/>
</dbReference>
<dbReference type="InterPro" id="IPR001478">
    <property type="entry name" value="PDZ"/>
</dbReference>
<evidence type="ECO:0000259" key="2">
    <source>
        <dbReference type="PROSITE" id="PS50106"/>
    </source>
</evidence>
<feature type="domain" description="PDZ" evidence="2">
    <location>
        <begin position="57"/>
        <end position="118"/>
    </location>
</feature>
<accession>A0ABR1BZ63</accession>
<protein>
    <recommendedName>
        <fullName evidence="2">PDZ domain-containing protein</fullName>
    </recommendedName>
</protein>
<name>A0ABR1BZ63_NECAM</name>
<dbReference type="CDD" id="cd00136">
    <property type="entry name" value="PDZ_canonical"/>
    <property type="match status" value="1"/>
</dbReference>